<proteinExistence type="predicted"/>
<evidence type="ECO:0000313" key="2">
    <source>
        <dbReference type="EMBL" id="CAE0153591.1"/>
    </source>
</evidence>
<sequence>MAAFGVPDDRMARGPPFPNWSARCDAEMGNFTEEAMDECCVLAAEQLTHQEAMHAAVDLEYEMYMQQRIEMEQHTEDCSPLEAQYFWVLAESRQVGRENRPSINHGKRSSSFAMAGSGGKRPKNECVGFTPFTPRQGFMHMPLQPNANGNAMELGDGMGPIESSMAL</sequence>
<evidence type="ECO:0000256" key="1">
    <source>
        <dbReference type="SAM" id="MobiDB-lite"/>
    </source>
</evidence>
<reference evidence="2" key="1">
    <citation type="submission" date="2021-01" db="EMBL/GenBank/DDBJ databases">
        <authorList>
            <person name="Corre E."/>
            <person name="Pelletier E."/>
            <person name="Niang G."/>
            <person name="Scheremetjew M."/>
            <person name="Finn R."/>
            <person name="Kale V."/>
            <person name="Holt S."/>
            <person name="Cochrane G."/>
            <person name="Meng A."/>
            <person name="Brown T."/>
            <person name="Cohen L."/>
        </authorList>
    </citation>
    <scope>NUCLEOTIDE SEQUENCE</scope>
    <source>
        <strain evidence="2">CCMP281</strain>
    </source>
</reference>
<gene>
    <name evidence="2" type="ORF">HERI1096_LOCUS40092</name>
</gene>
<dbReference type="AlphaFoldDB" id="A0A7S3FNC5"/>
<protein>
    <submittedName>
        <fullName evidence="2">Uncharacterized protein</fullName>
    </submittedName>
</protein>
<organism evidence="2">
    <name type="scientific">Haptolina ericina</name>
    <dbReference type="NCBI Taxonomy" id="156174"/>
    <lineage>
        <taxon>Eukaryota</taxon>
        <taxon>Haptista</taxon>
        <taxon>Haptophyta</taxon>
        <taxon>Prymnesiophyceae</taxon>
        <taxon>Prymnesiales</taxon>
        <taxon>Prymnesiaceae</taxon>
        <taxon>Haptolina</taxon>
    </lineage>
</organism>
<dbReference type="EMBL" id="HBHX01072492">
    <property type="protein sequence ID" value="CAE0153591.1"/>
    <property type="molecule type" value="Transcribed_RNA"/>
</dbReference>
<accession>A0A7S3FNC5</accession>
<name>A0A7S3FNC5_9EUKA</name>
<feature type="region of interest" description="Disordered" evidence="1">
    <location>
        <begin position="98"/>
        <end position="124"/>
    </location>
</feature>